<dbReference type="CDD" id="cd13567">
    <property type="entry name" value="PBP2_TtGluBP"/>
    <property type="match status" value="1"/>
</dbReference>
<dbReference type="PANTHER" id="PTHR42941">
    <property type="entry name" value="SLL1037 PROTEIN"/>
    <property type="match status" value="1"/>
</dbReference>
<dbReference type="Gene3D" id="3.40.190.10">
    <property type="entry name" value="Periplasmic binding protein-like II"/>
    <property type="match status" value="2"/>
</dbReference>
<proteinExistence type="predicted"/>
<dbReference type="AlphaFoldDB" id="G7V899"/>
<name>G7V899_THELD</name>
<feature type="signal peptide" evidence="1">
    <location>
        <begin position="1"/>
        <end position="24"/>
    </location>
</feature>
<evidence type="ECO:0000313" key="2">
    <source>
        <dbReference type="EMBL" id="AER67430.1"/>
    </source>
</evidence>
<keyword evidence="3" id="KW-1185">Reference proteome</keyword>
<evidence type="ECO:0000256" key="1">
    <source>
        <dbReference type="SAM" id="SignalP"/>
    </source>
</evidence>
<dbReference type="Proteomes" id="UP000005868">
    <property type="component" value="Chromosome"/>
</dbReference>
<dbReference type="EMBL" id="CP003096">
    <property type="protein sequence ID" value="AER67430.1"/>
    <property type="molecule type" value="Genomic_DNA"/>
</dbReference>
<dbReference type="KEGG" id="tli:Tlie_1708"/>
<feature type="chain" id="PRO_5003504510" evidence="1">
    <location>
        <begin position="25"/>
        <end position="317"/>
    </location>
</feature>
<dbReference type="HOGENOM" id="CLU_033215_4_1_0"/>
<keyword evidence="1" id="KW-0732">Signal</keyword>
<accession>G7V899</accession>
<sequence>MSLRKLAALFLVVALLGVAGAASAVERLSLATGGTAGTYYPIGSAIASIINKYVPGVEVTAESTGASVANLKMLRNKNVDMMLGAANTSFAGYQGLPPFDDKPVKNIRGIACLYPEVFQFIVLENSGLKTIYDLKGKKVAVGGAGSGTERTAKLVLEAHGLTYDDIDEQFLKFGEAVTALKDRLIDCAIVGSGLPTSAVVDVSTTLDIAMLSVDEKVMKPFLADKPYLMLYNLPSGIYKGVDEEVLTVASPAILSCDESLSEETVYKITKALFEHTDELAAAHAQGKNIKLETALSAMSVPLHPGAEKYYREVGLLK</sequence>
<protein>
    <submittedName>
        <fullName evidence="2">TRAP transporter solute receptor, TAXI family</fullName>
    </submittedName>
</protein>
<dbReference type="InterPro" id="IPR011852">
    <property type="entry name" value="TRAP_TAXI"/>
</dbReference>
<evidence type="ECO:0000313" key="3">
    <source>
        <dbReference type="Proteomes" id="UP000005868"/>
    </source>
</evidence>
<dbReference type="SUPFAM" id="SSF53850">
    <property type="entry name" value="Periplasmic binding protein-like II"/>
    <property type="match status" value="1"/>
</dbReference>
<keyword evidence="2" id="KW-0675">Receptor</keyword>
<dbReference type="Pfam" id="PF16868">
    <property type="entry name" value="NMT1_3"/>
    <property type="match status" value="1"/>
</dbReference>
<reference evidence="2 3" key="2">
    <citation type="journal article" date="2012" name="Stand. Genomic Sci.">
        <title>Genome sequence of the moderately thermophilic, amino-acid-degrading and sulfur-reducing bacterium Thermovirga lienii type strain (Cas60314(T)).</title>
        <authorList>
            <person name="Goker M."/>
            <person name="Saunders E."/>
            <person name="Lapidus A."/>
            <person name="Nolan M."/>
            <person name="Lucas S."/>
            <person name="Hammon N."/>
            <person name="Deshpande S."/>
            <person name="Cheng J.F."/>
            <person name="Han C."/>
            <person name="Tapia R."/>
            <person name="Goodwin L.A."/>
            <person name="Pitluck S."/>
            <person name="Liolios K."/>
            <person name="Mavromatis K."/>
            <person name="Pagani I."/>
            <person name="Ivanova N."/>
            <person name="Mikhailova N."/>
            <person name="Pati A."/>
            <person name="Chen A."/>
            <person name="Palaniappan K."/>
            <person name="Land M."/>
            <person name="Chang Y.J."/>
            <person name="Jeffries C.D."/>
            <person name="Brambilla E.M."/>
            <person name="Rohde M."/>
            <person name="Spring S."/>
            <person name="Detter J.C."/>
            <person name="Woyke T."/>
            <person name="Bristow J."/>
            <person name="Eisen J.A."/>
            <person name="Markowitz V."/>
            <person name="Hugenholtz P."/>
            <person name="Kyrpides N.C."/>
            <person name="Klenk H.P."/>
        </authorList>
    </citation>
    <scope>NUCLEOTIDE SEQUENCE [LARGE SCALE GENOMIC DNA]</scope>
    <source>
        <strain evidence="3">ATCC BAA-1197 / DSM 17291 / Cas60314</strain>
    </source>
</reference>
<dbReference type="NCBIfam" id="TIGR02122">
    <property type="entry name" value="TRAP_TAXI"/>
    <property type="match status" value="1"/>
</dbReference>
<reference evidence="3" key="1">
    <citation type="submission" date="2011-10" db="EMBL/GenBank/DDBJ databases">
        <title>The complete genome of chromosome of Thermovirga lienii DSM 17291.</title>
        <authorList>
            <consortium name="US DOE Joint Genome Institute (JGI-PGF)"/>
            <person name="Lucas S."/>
            <person name="Copeland A."/>
            <person name="Lapidus A."/>
            <person name="Glavina del Rio T."/>
            <person name="Dalin E."/>
            <person name="Tice H."/>
            <person name="Bruce D."/>
            <person name="Goodwin L."/>
            <person name="Pitluck S."/>
            <person name="Peters L."/>
            <person name="Mikhailova N."/>
            <person name="Saunders E."/>
            <person name="Kyrpides N."/>
            <person name="Mavromatis K."/>
            <person name="Ivanova N."/>
            <person name="Last F.I."/>
            <person name="Brettin T."/>
            <person name="Detter J.C."/>
            <person name="Han C."/>
            <person name="Larimer F."/>
            <person name="Land M."/>
            <person name="Hauser L."/>
            <person name="Markowitz V."/>
            <person name="Cheng J.-F."/>
            <person name="Hugenholtz P."/>
            <person name="Woyke T."/>
            <person name="Wu D."/>
            <person name="Spring S."/>
            <person name="Schroeder M."/>
            <person name="Brambilla E.-M."/>
            <person name="Klenk H.-P."/>
            <person name="Eisen J.A."/>
        </authorList>
    </citation>
    <scope>NUCLEOTIDE SEQUENCE [LARGE SCALE GENOMIC DNA]</scope>
    <source>
        <strain evidence="3">ATCC BAA-1197 / DSM 17291 / Cas60314</strain>
    </source>
</reference>
<gene>
    <name evidence="2" type="ordered locus">Tlie_1708</name>
</gene>
<organism evidence="2 3">
    <name type="scientific">Thermovirga lienii (strain ATCC BAA-1197 / DSM 17291 / Cas60314)</name>
    <dbReference type="NCBI Taxonomy" id="580340"/>
    <lineage>
        <taxon>Bacteria</taxon>
        <taxon>Thermotogati</taxon>
        <taxon>Synergistota</taxon>
        <taxon>Synergistia</taxon>
        <taxon>Synergistales</taxon>
        <taxon>Thermovirgaceae</taxon>
        <taxon>Thermovirga</taxon>
    </lineage>
</organism>
<dbReference type="STRING" id="580340.Tlie_1708"/>
<dbReference type="PANTHER" id="PTHR42941:SF1">
    <property type="entry name" value="SLL1037 PROTEIN"/>
    <property type="match status" value="1"/>
</dbReference>
<dbReference type="eggNOG" id="COG2358">
    <property type="taxonomic scope" value="Bacteria"/>
</dbReference>